<protein>
    <submittedName>
        <fullName evidence="1">Uncharacterized protein</fullName>
    </submittedName>
</protein>
<dbReference type="Pfam" id="PF08309">
    <property type="entry name" value="LVIVD"/>
    <property type="match status" value="13"/>
</dbReference>
<evidence type="ECO:0000313" key="2">
    <source>
        <dbReference type="Proteomes" id="UP000710385"/>
    </source>
</evidence>
<gene>
    <name evidence="1" type="ORF">HS096_02620</name>
</gene>
<dbReference type="Gene3D" id="2.130.10.10">
    <property type="entry name" value="YVTN repeat-like/Quinoprotein amine dehydrogenase"/>
    <property type="match status" value="3"/>
</dbReference>
<dbReference type="EMBL" id="JABTTY010000001">
    <property type="protein sequence ID" value="MBE7525258.1"/>
    <property type="molecule type" value="Genomic_DNA"/>
</dbReference>
<sequence>MKNRTFYTKSIASVFGTAIIFFAFLLSFHPSLAAQGITPQINYQAKLLDSGSIPVANGSYTLKFSIYDAESGGNRLWTASGTLATPASIDVPVTSGGLLSILLGSGTQNSLATVDWNSDSLYLGVTVGSDSEMSPRKRIGAVAQAFNSQSWNGYRTASSVSSGDEVLKLSQTNTSAASSQRTALLLTTSGTSNINDYLLVANNGSSNVFTISRQGHATTTGNLAVSGETILGDAATDFLVVNALVASDFVPDGNGTRSLGTTSNRWNGFFANATSTFLDVSTLTVSTVSASNLTWTNATGTNTTSTNLFTNNLLFAGATGTNANLTGSLNVSGVTSLQNLTFTIATGTSVTTTNLSTTNLAFGSASGSTVSSTNLTFAYATGTILEVSSILTVGGTSVCLQNGTNCPSSSSGDLNWVYDNTNDLVRTTTSTSDVAIGGSTENTSPFFVRVQSTSTRLLLGANGSSTDLVIGASTSSITNTAFQLTGKDLFVLGNIGSASSVYTNGAFVAGSGTTLFGDGFVTKTNGSLTVSASTDILLTPTGNVGVGTTSPDEKLTVADNIKNILVDSATFIQTATTTATNFPMRVEAQGKYAYTVSQAVSGNNFQIFDVTDPFTPELVGGVYAGSEPHRLFVAGKYAYVGTLASTHNFKIIDISNPASPATTTSLTIPTGGTGVYGIAVQGSYAYVVDDDSSNNFQVVDISSPSNPRIIRTLSLGSSITPYEIKVAGRYAYVIGKTATNNFKIVDIADPQNPSVVATMSAGSSPESLFARGRYVYTVSNQASSNFRILDVADPTAPTAVATVTVGSSPRTLFVAGRYAYVADYSGSNNFRAVDVSDPTSPTIVTTRRAGNFSNSFFVSGRYLYSADSATSNNLHIIDIRGIETNGLIAASAELGNLQVLADGVVGTNLFIGGGLHVGQGGMYSAGEIAVTSRATSTFFGAVSSTRGEFSQALTVGGTSVCLQNGTNCPSSSSGDLNWVYDNTNDLVRTTTSTSDVAIGGSTENTSPFFVRVQSTSTRLLLGANGSSTDLVIGASTSSITNTAFQLTGKDLFVLGNIGSASSVYTNGAFVAGSGTTLFGDGFIMNTNATLTISAANGLAINASSTFSQPVQFTGSLESLHSGNRDYPLVASVAGSDPAGVYVKGNYAFVTQRFTNEISVYDVTNPAFATSVATVSFPGIPNTPNKIEVHGKYAYVIFISNNLGIIDISTSTPTLISYPNISNPEDLTIQGRYAYVAFDSGLRVVDISNAENPSLLGTYSLPLFSARDVDVSGRYAYVLNNGSSSLDIVDVLDPANPALVSAVPINSSPNEILVQGGYAYVISANASNNLNVVDIHNAQNARVIATSTLTDTSPDGMYASGRYLYTYHASNRIVITDISSSTNPVVQKVIQLNTAGTPDPESIFVVGRYAYATDRGRNELNIIDLGGTETSNLLAHHAELGDLQVLGNGQVVGDFSVSGGLIAGDGGLMSHGPLSISTSATGAIAASIINYSSSTGPVLQVLSGCSSSTNGALIQAGNETDAIRFAVLCTGDVQADGSYTSPATDFAEYLDSDGSALLGDVVVLDTSTSVRRVTRGASQTRGVTVGVYSERPSFIGGATDEIISGTSTSYIPVALLGQVQTKTSAEATPIAIGDKLMAGDNGMAVKAKGPGMVLGTALESLASGTGTIRVFVSPHWWAGDLFIASDTGSLLVADLVIASSTMATASTTLVDSPLFSFRGSAYDTGSSTTVTSTFSLWNDMIDTTTTRFTLSHDSTGTSLLTVNSLGDLAISGRFYPSDEGMPQFDKYIFYQATGTPGDYMRTNASGWGTGSYDFAEFFPSAEPLEPGDIVVVDPSAPERVKKSTHIGEGAIVGIVSTKPGFLGGEWKEGHYAIALAGRVPTKVSTENGIIRAGDYLAPSSQPGIAMRATTPGPTAAIALQDYDGTSATTTIIAYVYVGWWGSTMAAQASSSDIHTRKGFAKIAAGDKQVNVTFESIGAFPMISAAPSGDAGNWWVSNETDTGFSIILMDAKFADVIFTWFAEPTPDGSLMWNSDNTSDVINPMTREILPSENPPSG</sequence>
<organism evidence="1 2">
    <name type="scientific">candidate division WWE3 bacterium</name>
    <dbReference type="NCBI Taxonomy" id="2053526"/>
    <lineage>
        <taxon>Bacteria</taxon>
        <taxon>Katanobacteria</taxon>
    </lineage>
</organism>
<accession>A0A928TT24</accession>
<name>A0A928TT24_UNCKA</name>
<dbReference type="SUPFAM" id="SSF51004">
    <property type="entry name" value="C-terminal (heme d1) domain of cytochrome cd1-nitrite reductase"/>
    <property type="match status" value="2"/>
</dbReference>
<dbReference type="InterPro" id="IPR015943">
    <property type="entry name" value="WD40/YVTN_repeat-like_dom_sf"/>
</dbReference>
<dbReference type="InterPro" id="IPR011048">
    <property type="entry name" value="Haem_d1_sf"/>
</dbReference>
<dbReference type="Gene3D" id="2.40.300.10">
    <property type="entry name" value="Head decoration protein D"/>
    <property type="match status" value="2"/>
</dbReference>
<dbReference type="Proteomes" id="UP000710385">
    <property type="component" value="Unassembled WGS sequence"/>
</dbReference>
<evidence type="ECO:0000313" key="1">
    <source>
        <dbReference type="EMBL" id="MBE7525258.1"/>
    </source>
</evidence>
<proteinExistence type="predicted"/>
<reference evidence="1" key="1">
    <citation type="submission" date="2020-05" db="EMBL/GenBank/DDBJ databases">
        <title>High-Quality Genomes of Partial-Nitritation/Anammox System by Hierarchical Clustering Based Hybrid Assembly.</title>
        <authorList>
            <person name="Liu L."/>
            <person name="Wang Y."/>
            <person name="Che Y."/>
            <person name="Chen Y."/>
            <person name="Xia Y."/>
            <person name="Luo R."/>
            <person name="Cheng S.H."/>
            <person name="Zheng C."/>
            <person name="Zhang T."/>
        </authorList>
    </citation>
    <scope>NUCLEOTIDE SEQUENCE</scope>
    <source>
        <strain evidence="1">H1_PAT1</strain>
    </source>
</reference>
<dbReference type="InterPro" id="IPR013211">
    <property type="entry name" value="LVIVD"/>
</dbReference>
<comment type="caution">
    <text evidence="1">The sequence shown here is derived from an EMBL/GenBank/DDBJ whole genome shotgun (WGS) entry which is preliminary data.</text>
</comment>